<dbReference type="AlphaFoldDB" id="A0A4V3JQN1"/>
<dbReference type="PROSITE" id="PS51257">
    <property type="entry name" value="PROKAR_LIPOPROTEIN"/>
    <property type="match status" value="1"/>
</dbReference>
<protein>
    <submittedName>
        <fullName evidence="1">Uncharacterized protein</fullName>
    </submittedName>
</protein>
<name>A0A4V3JQN1_9LEPT</name>
<dbReference type="RefSeq" id="WP_135625315.1">
    <property type="nucleotide sequence ID" value="NZ_RQGD01000046.1"/>
</dbReference>
<dbReference type="InterPro" id="IPR058232">
    <property type="entry name" value="Lsa36-like"/>
</dbReference>
<accession>A0A4V3JQN1</accession>
<gene>
    <name evidence="1" type="ORF">EHQ58_17535</name>
</gene>
<proteinExistence type="predicted"/>
<organism evidence="1 2">
    <name type="scientific">Leptospira ognonensis</name>
    <dbReference type="NCBI Taxonomy" id="2484945"/>
    <lineage>
        <taxon>Bacteria</taxon>
        <taxon>Pseudomonadati</taxon>
        <taxon>Spirochaetota</taxon>
        <taxon>Spirochaetia</taxon>
        <taxon>Leptospirales</taxon>
        <taxon>Leptospiraceae</taxon>
        <taxon>Leptospira</taxon>
    </lineage>
</organism>
<reference evidence="1" key="1">
    <citation type="journal article" date="2019" name="PLoS Negl. Trop. Dis.">
        <title>Revisiting the worldwide diversity of Leptospira species in the environment.</title>
        <authorList>
            <person name="Vincent A.T."/>
            <person name="Schiettekatte O."/>
            <person name="Bourhy P."/>
            <person name="Veyrier F.J."/>
            <person name="Picardeau M."/>
        </authorList>
    </citation>
    <scope>NUCLEOTIDE SEQUENCE [LARGE SCALE GENOMIC DNA]</scope>
    <source>
        <strain evidence="1">201702476</strain>
    </source>
</reference>
<evidence type="ECO:0000313" key="1">
    <source>
        <dbReference type="EMBL" id="TGL56425.1"/>
    </source>
</evidence>
<dbReference type="EMBL" id="RQGD01000046">
    <property type="protein sequence ID" value="TGL56425.1"/>
    <property type="molecule type" value="Genomic_DNA"/>
</dbReference>
<dbReference type="Proteomes" id="UP000297693">
    <property type="component" value="Unassembled WGS sequence"/>
</dbReference>
<comment type="caution">
    <text evidence="1">The sequence shown here is derived from an EMBL/GenBank/DDBJ whole genome shotgun (WGS) entry which is preliminary data.</text>
</comment>
<dbReference type="NCBIfam" id="NF047512">
    <property type="entry name" value="LIC_11975_fam"/>
    <property type="match status" value="1"/>
</dbReference>
<sequence>MKKLILFAFAMTVWIIPRENLHAQFTCTGSACNLLPTGLTNSYNTTYYNIQKNYLNEVMKTNTEAGFLANIGTSNVGTGTVRRIQFGANLSAAGYKKEDITIQEPNLKLPKLPNVGGSAIPNITIDLNPGWILGFDEHHWSRRFGIFLHGMNGVVPQKTLDTLADSKSYDSRIAIKSYGGMLRFQAIEKIGFLKNMFTWNGINVGIGHHRMEENFSLVYKEGSASTFQTNLITAKWGGDTNFAYKTNIRTTHADIRTGIGIFWFLNVIVGGGYSWNTGESSISLARVGVFSIQPSSDINIPRQYQNILDTTLLSTSTNGVLGLTVSGNSSTRRSIGYGIVGLEADVYLLKIIVEGLYGGPDLYSANVGAKISF</sequence>
<keyword evidence="2" id="KW-1185">Reference proteome</keyword>
<evidence type="ECO:0000313" key="2">
    <source>
        <dbReference type="Proteomes" id="UP000297693"/>
    </source>
</evidence>
<dbReference type="OrthoDB" id="340992at2"/>